<reference evidence="2 3" key="1">
    <citation type="submission" date="2021-08" db="EMBL/GenBank/DDBJ databases">
        <title>WGS assembly of Ceratopteris richardii.</title>
        <authorList>
            <person name="Marchant D.B."/>
            <person name="Chen G."/>
            <person name="Jenkins J."/>
            <person name="Shu S."/>
            <person name="Leebens-Mack J."/>
            <person name="Grimwood J."/>
            <person name="Schmutz J."/>
            <person name="Soltis P."/>
            <person name="Soltis D."/>
            <person name="Chen Z.-H."/>
        </authorList>
    </citation>
    <scope>NUCLEOTIDE SEQUENCE [LARGE SCALE GENOMIC DNA]</scope>
    <source>
        <strain evidence="2">Whitten #5841</strain>
        <tissue evidence="2">Leaf</tissue>
    </source>
</reference>
<keyword evidence="3" id="KW-1185">Reference proteome</keyword>
<dbReference type="PANTHER" id="PTHR33132:SF144">
    <property type="entry name" value="SERINE-RICH PROTEIN-LIKE PROTEIN"/>
    <property type="match status" value="1"/>
</dbReference>
<evidence type="ECO:0000313" key="3">
    <source>
        <dbReference type="Proteomes" id="UP000825935"/>
    </source>
</evidence>
<dbReference type="Proteomes" id="UP000825935">
    <property type="component" value="Chromosome 27"/>
</dbReference>
<sequence>MFCICAPTSHPGSFRCRLHRQGSKGPVTQGGAAPSKMTKTEGPSCSSAPQAKNVKVESKNSKANACG</sequence>
<gene>
    <name evidence="2" type="ORF">KP509_27G019800</name>
</gene>
<evidence type="ECO:0000313" key="2">
    <source>
        <dbReference type="EMBL" id="KAH7294807.1"/>
    </source>
</evidence>
<protein>
    <submittedName>
        <fullName evidence="2">Uncharacterized protein</fullName>
    </submittedName>
</protein>
<comment type="caution">
    <text evidence="2">The sequence shown here is derived from an EMBL/GenBank/DDBJ whole genome shotgun (WGS) entry which is preliminary data.</text>
</comment>
<feature type="region of interest" description="Disordered" evidence="1">
    <location>
        <begin position="16"/>
        <end position="67"/>
    </location>
</feature>
<dbReference type="PANTHER" id="PTHR33132">
    <property type="entry name" value="OSJNBB0118P14.9 PROTEIN"/>
    <property type="match status" value="1"/>
</dbReference>
<organism evidence="2 3">
    <name type="scientific">Ceratopteris richardii</name>
    <name type="common">Triangle waterfern</name>
    <dbReference type="NCBI Taxonomy" id="49495"/>
    <lineage>
        <taxon>Eukaryota</taxon>
        <taxon>Viridiplantae</taxon>
        <taxon>Streptophyta</taxon>
        <taxon>Embryophyta</taxon>
        <taxon>Tracheophyta</taxon>
        <taxon>Polypodiopsida</taxon>
        <taxon>Polypodiidae</taxon>
        <taxon>Polypodiales</taxon>
        <taxon>Pteridineae</taxon>
        <taxon>Pteridaceae</taxon>
        <taxon>Parkerioideae</taxon>
        <taxon>Ceratopteris</taxon>
    </lineage>
</organism>
<name>A0A8T2RGF7_CERRI</name>
<feature type="compositionally biased region" description="Polar residues" evidence="1">
    <location>
        <begin position="41"/>
        <end position="50"/>
    </location>
</feature>
<dbReference type="EMBL" id="CM035432">
    <property type="protein sequence ID" value="KAH7294807.1"/>
    <property type="molecule type" value="Genomic_DNA"/>
</dbReference>
<dbReference type="OrthoDB" id="1933164at2759"/>
<proteinExistence type="predicted"/>
<accession>A0A8T2RGF7</accession>
<evidence type="ECO:0000256" key="1">
    <source>
        <dbReference type="SAM" id="MobiDB-lite"/>
    </source>
</evidence>
<dbReference type="AlphaFoldDB" id="A0A8T2RGF7"/>